<protein>
    <submittedName>
        <fullName evidence="3">Protein of uncharacterized function (DUF3298)</fullName>
    </submittedName>
</protein>
<feature type="chain" id="PRO_5036315811" evidence="1">
    <location>
        <begin position="20"/>
        <end position="362"/>
    </location>
</feature>
<dbReference type="EMBL" id="PDDX01000001">
    <property type="protein sequence ID" value="PHI29544.1"/>
    <property type="molecule type" value="Genomic_DNA"/>
</dbReference>
<feature type="signal peptide" evidence="1">
    <location>
        <begin position="1"/>
        <end position="19"/>
    </location>
</feature>
<evidence type="ECO:0000313" key="3">
    <source>
        <dbReference type="EMBL" id="VFS47861.1"/>
    </source>
</evidence>
<name>A0A2C6DLA6_9GAMM</name>
<dbReference type="Proteomes" id="UP000224974">
    <property type="component" value="Unassembled WGS sequence"/>
</dbReference>
<evidence type="ECO:0000313" key="4">
    <source>
        <dbReference type="Proteomes" id="UP000224974"/>
    </source>
</evidence>
<gene>
    <name evidence="2" type="ORF">CRN84_09490</name>
    <name evidence="3" type="ORF">NCTC12282_02803</name>
</gene>
<sequence>MKGWLVGITSLLLSSLAIAGPATVSEVVYKQQGESYNRYRLPWVIQNDNPASAKRINDFIFSRFAQQLPGADPQATLNRIGQQGIEQTASLDFELVNNKNNILTINIIAEGCGAYCETYSNYTSFDLTTGANIDLDDIISPPTVTQLNQQIKSDIRHQITAFIEAQNNLPLEQKVKDEGEVVDYQQFYADCWAMTMDDVSFVNKFFLDNGQLVFNNERCSNHASRALDDLGEFTSKIPVSELTGKFTPFGQNLIIDRAKTSVSPPAKLSGRTLYGTLGSKTPIVLSVSCSHNYIHGAYFYAQYGAPIELNGKCQSDSNQSYTMTTASGDIAAEQIELRLKDGIYQGTWSSNGKTLPLVIDLP</sequence>
<reference evidence="4" key="1">
    <citation type="submission" date="2017-09" db="EMBL/GenBank/DDBJ databases">
        <title>FDA dAtabase for Regulatory Grade micrObial Sequences (FDA-ARGOS): Supporting development and validation of Infectious Disease Dx tests.</title>
        <authorList>
            <person name="Minogue T."/>
            <person name="Wolcott M."/>
            <person name="Wasieloski L."/>
            <person name="Aguilar W."/>
            <person name="Moore D."/>
            <person name="Tallon L."/>
            <person name="Sadzewicz L."/>
            <person name="Ott S."/>
            <person name="Zhao X."/>
            <person name="Nagaraj S."/>
            <person name="Vavikolanu K."/>
            <person name="Aluvathingal J."/>
            <person name="Nadendla S."/>
            <person name="Sichtig H."/>
        </authorList>
    </citation>
    <scope>NUCLEOTIDE SEQUENCE [LARGE SCALE GENOMIC DNA]</scope>
    <source>
        <strain evidence="4">FDAARGOS_387</strain>
    </source>
</reference>
<reference evidence="3 5" key="3">
    <citation type="submission" date="2019-03" db="EMBL/GenBank/DDBJ databases">
        <authorList>
            <consortium name="Pathogen Informatics"/>
        </authorList>
    </citation>
    <scope>NUCLEOTIDE SEQUENCE [LARGE SCALE GENOMIC DNA]</scope>
    <source>
        <strain evidence="3 5">NCTC12282</strain>
    </source>
</reference>
<accession>A0A2C6DLA6</accession>
<keyword evidence="1" id="KW-0732">Signal</keyword>
<evidence type="ECO:0000313" key="5">
    <source>
        <dbReference type="Proteomes" id="UP000373449"/>
    </source>
</evidence>
<dbReference type="EMBL" id="CAADJA010000002">
    <property type="protein sequence ID" value="VFS47861.1"/>
    <property type="molecule type" value="Genomic_DNA"/>
</dbReference>
<dbReference type="RefSeq" id="WP_029093046.1">
    <property type="nucleotide sequence ID" value="NZ_CAADJA010000002.1"/>
</dbReference>
<dbReference type="AlphaFoldDB" id="A0A2C6DLA6"/>
<dbReference type="Proteomes" id="UP000373449">
    <property type="component" value="Unassembled WGS sequence"/>
</dbReference>
<dbReference type="STRING" id="1111728.GCA_000427805_00438"/>
<reference evidence="2" key="2">
    <citation type="submission" date="2017-09" db="EMBL/GenBank/DDBJ databases">
        <title>FDA dAtabase for Regulatory Grade micrObial Sequences (FDA-ARGOS): Supporting development and validation of Infectious Disease Dx tests.</title>
        <authorList>
            <person name="Minogue T."/>
            <person name="Wolcott M."/>
            <person name="Wasieloski L."/>
            <person name="Aguilar W."/>
            <person name="Moore D."/>
            <person name="Tallon L.J."/>
            <person name="Sadzewicz L."/>
            <person name="Ott S."/>
            <person name="Zhao X."/>
            <person name="Nagaraj S."/>
            <person name="Vavikolanu K."/>
            <person name="Aluvathingal J."/>
            <person name="Nadendla S."/>
            <person name="Sichtig H."/>
        </authorList>
    </citation>
    <scope>NUCLEOTIDE SEQUENCE</scope>
    <source>
        <strain evidence="2">FDAARGOS_387</strain>
    </source>
</reference>
<proteinExistence type="predicted"/>
<evidence type="ECO:0000256" key="1">
    <source>
        <dbReference type="SAM" id="SignalP"/>
    </source>
</evidence>
<dbReference type="OrthoDB" id="9127154at2"/>
<organism evidence="2 4">
    <name type="scientific">Budvicia aquatica</name>
    <dbReference type="NCBI Taxonomy" id="82979"/>
    <lineage>
        <taxon>Bacteria</taxon>
        <taxon>Pseudomonadati</taxon>
        <taxon>Pseudomonadota</taxon>
        <taxon>Gammaproteobacteria</taxon>
        <taxon>Enterobacterales</taxon>
        <taxon>Budviciaceae</taxon>
        <taxon>Budvicia</taxon>
    </lineage>
</organism>
<keyword evidence="4" id="KW-1185">Reference proteome</keyword>
<evidence type="ECO:0000313" key="2">
    <source>
        <dbReference type="EMBL" id="PHI29544.1"/>
    </source>
</evidence>